<sequence>MDDVKGQALRRLRGCARVLDLFVQVATLRAAPAAYGDAGGDAHMMEGEAGVKNICTDNSSSWSQPRSKSRLDGWVDIGPSFSAFYSCALTGSLRGARGKRARAHARTSACSSFPVRSQHHFVGYEGQLTFVRCTGAQAGRGEPGAGIQIGDACGRAWI</sequence>
<dbReference type="Proteomes" id="UP000313359">
    <property type="component" value="Unassembled WGS sequence"/>
</dbReference>
<gene>
    <name evidence="1" type="ORF">L227DRAFT_117045</name>
</gene>
<evidence type="ECO:0000313" key="1">
    <source>
        <dbReference type="EMBL" id="RPD59898.1"/>
    </source>
</evidence>
<name>A0A5C2S9E3_9APHY</name>
<dbReference type="EMBL" id="ML122268">
    <property type="protein sequence ID" value="RPD59898.1"/>
    <property type="molecule type" value="Genomic_DNA"/>
</dbReference>
<reference evidence="1" key="1">
    <citation type="journal article" date="2018" name="Genome Biol. Evol.">
        <title>Genomics and development of Lentinus tigrinus, a white-rot wood-decaying mushroom with dimorphic fruiting bodies.</title>
        <authorList>
            <person name="Wu B."/>
            <person name="Xu Z."/>
            <person name="Knudson A."/>
            <person name="Carlson A."/>
            <person name="Chen N."/>
            <person name="Kovaka S."/>
            <person name="LaButti K."/>
            <person name="Lipzen A."/>
            <person name="Pennachio C."/>
            <person name="Riley R."/>
            <person name="Schakwitz W."/>
            <person name="Umezawa K."/>
            <person name="Ohm R.A."/>
            <person name="Grigoriev I.V."/>
            <person name="Nagy L.G."/>
            <person name="Gibbons J."/>
            <person name="Hibbett D."/>
        </authorList>
    </citation>
    <scope>NUCLEOTIDE SEQUENCE [LARGE SCALE GENOMIC DNA]</scope>
    <source>
        <strain evidence="1">ALCF2SS1-6</strain>
    </source>
</reference>
<keyword evidence="2" id="KW-1185">Reference proteome</keyword>
<proteinExistence type="predicted"/>
<accession>A0A5C2S9E3</accession>
<dbReference type="AlphaFoldDB" id="A0A5C2S9E3"/>
<evidence type="ECO:0000313" key="2">
    <source>
        <dbReference type="Proteomes" id="UP000313359"/>
    </source>
</evidence>
<protein>
    <submittedName>
        <fullName evidence="1">Uncharacterized protein</fullName>
    </submittedName>
</protein>
<organism evidence="1 2">
    <name type="scientific">Lentinus tigrinus ALCF2SS1-6</name>
    <dbReference type="NCBI Taxonomy" id="1328759"/>
    <lineage>
        <taxon>Eukaryota</taxon>
        <taxon>Fungi</taxon>
        <taxon>Dikarya</taxon>
        <taxon>Basidiomycota</taxon>
        <taxon>Agaricomycotina</taxon>
        <taxon>Agaricomycetes</taxon>
        <taxon>Polyporales</taxon>
        <taxon>Polyporaceae</taxon>
        <taxon>Lentinus</taxon>
    </lineage>
</organism>